<name>I3C1Z2_9FLAO</name>
<evidence type="ECO:0000313" key="2">
    <source>
        <dbReference type="Proteomes" id="UP000004690"/>
    </source>
</evidence>
<evidence type="ECO:0000313" key="1">
    <source>
        <dbReference type="EMBL" id="EIJ37635.1"/>
    </source>
</evidence>
<dbReference type="OrthoDB" id="7593840at2"/>
<dbReference type="eggNOG" id="ENOG502Z8D0">
    <property type="taxonomic scope" value="Bacteria"/>
</dbReference>
<organism evidence="1 2">
    <name type="scientific">Galbibacter orientalis DSM 19592</name>
    <dbReference type="NCBI Taxonomy" id="926559"/>
    <lineage>
        <taxon>Bacteria</taxon>
        <taxon>Pseudomonadati</taxon>
        <taxon>Bacteroidota</taxon>
        <taxon>Flavobacteriia</taxon>
        <taxon>Flavobacteriales</taxon>
        <taxon>Flavobacteriaceae</taxon>
        <taxon>Galbibacter</taxon>
    </lineage>
</organism>
<proteinExistence type="predicted"/>
<dbReference type="EMBL" id="JH651379">
    <property type="protein sequence ID" value="EIJ37635.1"/>
    <property type="molecule type" value="Genomic_DNA"/>
</dbReference>
<sequence length="351" mass="40194">MRYIKKDFFFKIGLLLIVAIVNCNDVFGQDLAIRKIDQAYRDSLMSHDYPYVLPIYGDRVQKTGHDLPLPFGIMVNYIAQDTKLNIDNIALRLDDSEFVDMDFLEFETFENTANVVNVRLEAWLFPFLNVYGLYAHSESNNAIKLTNPFELDIPTNPTADTYGLGTVLAYGAGNYFAILNFNATWSDVSSLDDKVFGTVTSFRVGRSFGFHKRFHNINFSIGAQHQYLARDSSGELRISDMFSKVDKGKIQEIKNDISDTANNWYDGLKPAQKVVVNQIVKEIDDWLEGRTPGDRTLGYQFEKEPLGHVSLQLGVQYNHGKRWWYRLETGVGRGRNQIMLSANYRFGIKKK</sequence>
<dbReference type="Proteomes" id="UP000004690">
    <property type="component" value="Unassembled WGS sequence"/>
</dbReference>
<dbReference type="HOGENOM" id="CLU_057858_1_0_10"/>
<gene>
    <name evidence="1" type="ORF">JoomaDRAFT_0596</name>
</gene>
<accession>I3C1Z2</accession>
<dbReference type="RefSeq" id="WP_008610644.1">
    <property type="nucleotide sequence ID" value="NZ_JH651379.1"/>
</dbReference>
<keyword evidence="2" id="KW-1185">Reference proteome</keyword>
<dbReference type="AlphaFoldDB" id="I3C1Z2"/>
<dbReference type="STRING" id="926559.JoomaDRAFT_0596"/>
<protein>
    <submittedName>
        <fullName evidence="1">Uncharacterized protein</fullName>
    </submittedName>
</protein>
<reference evidence="1 2" key="1">
    <citation type="submission" date="2012-02" db="EMBL/GenBank/DDBJ databases">
        <title>Improved High-Quality Draft genome of Joostella marina DSM 19592.</title>
        <authorList>
            <consortium name="US DOE Joint Genome Institute (JGI-PGF)"/>
            <person name="Lucas S."/>
            <person name="Copeland A."/>
            <person name="Lapidus A."/>
            <person name="Bruce D."/>
            <person name="Goodwin L."/>
            <person name="Pitluck S."/>
            <person name="Peters L."/>
            <person name="Chertkov O."/>
            <person name="Ovchinnikova G."/>
            <person name="Kyrpides N."/>
            <person name="Mavromatis K."/>
            <person name="Detter J.C."/>
            <person name="Han C."/>
            <person name="Land M."/>
            <person name="Hauser L."/>
            <person name="Markowitz V."/>
            <person name="Cheng J.-F."/>
            <person name="Hugenholtz P."/>
            <person name="Woyke T."/>
            <person name="Wu D."/>
            <person name="Tindall B."/>
            <person name="Brambilla E."/>
            <person name="Klenk H.-P."/>
            <person name="Eisen J.A."/>
        </authorList>
    </citation>
    <scope>NUCLEOTIDE SEQUENCE [LARGE SCALE GENOMIC DNA]</scope>
    <source>
        <strain evidence="1 2">DSM 19592</strain>
    </source>
</reference>